<dbReference type="InterPro" id="IPR014284">
    <property type="entry name" value="RNA_pol_sigma-70_dom"/>
</dbReference>
<dbReference type="PANTHER" id="PTHR43133:SF51">
    <property type="entry name" value="RNA POLYMERASE SIGMA FACTOR"/>
    <property type="match status" value="1"/>
</dbReference>
<evidence type="ECO:0000256" key="2">
    <source>
        <dbReference type="ARBA" id="ARBA00023015"/>
    </source>
</evidence>
<evidence type="ECO:0000313" key="8">
    <source>
        <dbReference type="Proteomes" id="UP001056500"/>
    </source>
</evidence>
<dbReference type="EMBL" id="CP098755">
    <property type="protein sequence ID" value="USG65047.1"/>
    <property type="molecule type" value="Genomic_DNA"/>
</dbReference>
<evidence type="ECO:0000256" key="4">
    <source>
        <dbReference type="ARBA" id="ARBA00023163"/>
    </source>
</evidence>
<keyword evidence="2" id="KW-0805">Transcription regulation</keyword>
<proteinExistence type="inferred from homology"/>
<dbReference type="CDD" id="cd06171">
    <property type="entry name" value="Sigma70_r4"/>
    <property type="match status" value="1"/>
</dbReference>
<evidence type="ECO:0000256" key="3">
    <source>
        <dbReference type="ARBA" id="ARBA00023082"/>
    </source>
</evidence>
<dbReference type="RefSeq" id="WP_251872154.1">
    <property type="nucleotide sequence ID" value="NZ_CP098755.1"/>
</dbReference>
<gene>
    <name evidence="7" type="ORF">NDK47_23465</name>
</gene>
<dbReference type="Gene3D" id="1.10.10.10">
    <property type="entry name" value="Winged helix-like DNA-binding domain superfamily/Winged helix DNA-binding domain"/>
    <property type="match status" value="1"/>
</dbReference>
<dbReference type="InterPro" id="IPR036388">
    <property type="entry name" value="WH-like_DNA-bd_sf"/>
</dbReference>
<feature type="domain" description="RNA polymerase sigma-70 region 2" evidence="5">
    <location>
        <begin position="23"/>
        <end position="89"/>
    </location>
</feature>
<comment type="similarity">
    <text evidence="1">Belongs to the sigma-70 factor family. ECF subfamily.</text>
</comment>
<dbReference type="Proteomes" id="UP001056500">
    <property type="component" value="Chromosome"/>
</dbReference>
<keyword evidence="3" id="KW-0731">Sigma factor</keyword>
<evidence type="ECO:0000259" key="5">
    <source>
        <dbReference type="Pfam" id="PF04542"/>
    </source>
</evidence>
<dbReference type="PANTHER" id="PTHR43133">
    <property type="entry name" value="RNA POLYMERASE ECF-TYPE SIGMA FACTO"/>
    <property type="match status" value="1"/>
</dbReference>
<dbReference type="NCBIfam" id="TIGR02937">
    <property type="entry name" value="sigma70-ECF"/>
    <property type="match status" value="1"/>
</dbReference>
<sequence length="184" mass="21627">MQDDKMIVDEVLNGNKEAYAQIIQTYHKRIRLLIRKILGPSLHEQDIAQEIFIKAYYHLGDYSKSYDFGAWLYRIATNHCFDQLRSRKRSIAVTNAEVEPATSHTPEAEYLAKERSAFLRERMMTLDSKYRVVLEMRYLHFMTYEEMSEMLDVPISTVRTRLSRGKEKLKGALTRTGRGGDYYL</sequence>
<dbReference type="InterPro" id="IPR013249">
    <property type="entry name" value="RNA_pol_sigma70_r4_t2"/>
</dbReference>
<keyword evidence="8" id="KW-1185">Reference proteome</keyword>
<reference evidence="7" key="1">
    <citation type="submission" date="2022-06" db="EMBL/GenBank/DDBJ databases">
        <title>Genome sequencing of Brevibacillus sp. BB3-R1.</title>
        <authorList>
            <person name="Heo J."/>
            <person name="Lee D."/>
            <person name="Won M."/>
            <person name="Han B.-H."/>
            <person name="Hong S.-B."/>
            <person name="Kwon S.-W."/>
        </authorList>
    </citation>
    <scope>NUCLEOTIDE SEQUENCE</scope>
    <source>
        <strain evidence="7">BB3-R1</strain>
    </source>
</reference>
<dbReference type="InterPro" id="IPR013324">
    <property type="entry name" value="RNA_pol_sigma_r3/r4-like"/>
</dbReference>
<evidence type="ECO:0000313" key="7">
    <source>
        <dbReference type="EMBL" id="USG65047.1"/>
    </source>
</evidence>
<dbReference type="Pfam" id="PF04542">
    <property type="entry name" value="Sigma70_r2"/>
    <property type="match status" value="1"/>
</dbReference>
<name>A0ABY4WDA7_9BACL</name>
<dbReference type="SUPFAM" id="SSF88659">
    <property type="entry name" value="Sigma3 and sigma4 domains of RNA polymerase sigma factors"/>
    <property type="match status" value="1"/>
</dbReference>
<organism evidence="7 8">
    <name type="scientific">Brevibacillus ruminantium</name>
    <dbReference type="NCBI Taxonomy" id="2950604"/>
    <lineage>
        <taxon>Bacteria</taxon>
        <taxon>Bacillati</taxon>
        <taxon>Bacillota</taxon>
        <taxon>Bacilli</taxon>
        <taxon>Bacillales</taxon>
        <taxon>Paenibacillaceae</taxon>
        <taxon>Brevibacillus</taxon>
    </lineage>
</organism>
<feature type="domain" description="RNA polymerase sigma factor 70 region 4 type 2" evidence="6">
    <location>
        <begin position="119"/>
        <end position="169"/>
    </location>
</feature>
<dbReference type="Pfam" id="PF08281">
    <property type="entry name" value="Sigma70_r4_2"/>
    <property type="match status" value="1"/>
</dbReference>
<dbReference type="InterPro" id="IPR039425">
    <property type="entry name" value="RNA_pol_sigma-70-like"/>
</dbReference>
<accession>A0ABY4WDA7</accession>
<dbReference type="InterPro" id="IPR013325">
    <property type="entry name" value="RNA_pol_sigma_r2"/>
</dbReference>
<dbReference type="SUPFAM" id="SSF88946">
    <property type="entry name" value="Sigma2 domain of RNA polymerase sigma factors"/>
    <property type="match status" value="1"/>
</dbReference>
<dbReference type="Gene3D" id="1.10.1740.10">
    <property type="match status" value="1"/>
</dbReference>
<evidence type="ECO:0000256" key="1">
    <source>
        <dbReference type="ARBA" id="ARBA00010641"/>
    </source>
</evidence>
<dbReference type="InterPro" id="IPR007627">
    <property type="entry name" value="RNA_pol_sigma70_r2"/>
</dbReference>
<evidence type="ECO:0000259" key="6">
    <source>
        <dbReference type="Pfam" id="PF08281"/>
    </source>
</evidence>
<keyword evidence="4" id="KW-0804">Transcription</keyword>
<protein>
    <submittedName>
        <fullName evidence="7">Sigma-70 family RNA polymerase sigma factor</fullName>
    </submittedName>
</protein>